<evidence type="ECO:0000313" key="4">
    <source>
        <dbReference type="Proteomes" id="UP000821853"/>
    </source>
</evidence>
<dbReference type="OrthoDB" id="6434845at2759"/>
<feature type="domain" description="Sema" evidence="2">
    <location>
        <begin position="7"/>
        <end position="404"/>
    </location>
</feature>
<dbReference type="InterPro" id="IPR015943">
    <property type="entry name" value="WD40/YVTN_repeat-like_dom_sf"/>
</dbReference>
<dbReference type="InterPro" id="IPR031148">
    <property type="entry name" value="Plexin"/>
</dbReference>
<dbReference type="Proteomes" id="UP000821853">
    <property type="component" value="Chromosome 9"/>
</dbReference>
<dbReference type="AlphaFoldDB" id="A0A9J6H3S2"/>
<dbReference type="PANTHER" id="PTHR22625:SF70">
    <property type="entry name" value="PLEXIN A, ISOFORM A"/>
    <property type="match status" value="1"/>
</dbReference>
<dbReference type="Gene3D" id="2.130.10.10">
    <property type="entry name" value="YVTN repeat-like/Quinoprotein amine dehydrogenase"/>
    <property type="match status" value="1"/>
</dbReference>
<dbReference type="PROSITE" id="PS51004">
    <property type="entry name" value="SEMA"/>
    <property type="match status" value="1"/>
</dbReference>
<evidence type="ECO:0000256" key="1">
    <source>
        <dbReference type="PROSITE-ProRule" id="PRU00352"/>
    </source>
</evidence>
<protein>
    <recommendedName>
        <fullName evidence="2">Sema domain-containing protein</fullName>
    </recommendedName>
</protein>
<organism evidence="3 4">
    <name type="scientific">Haemaphysalis longicornis</name>
    <name type="common">Bush tick</name>
    <dbReference type="NCBI Taxonomy" id="44386"/>
    <lineage>
        <taxon>Eukaryota</taxon>
        <taxon>Metazoa</taxon>
        <taxon>Ecdysozoa</taxon>
        <taxon>Arthropoda</taxon>
        <taxon>Chelicerata</taxon>
        <taxon>Arachnida</taxon>
        <taxon>Acari</taxon>
        <taxon>Parasitiformes</taxon>
        <taxon>Ixodida</taxon>
        <taxon>Ixodoidea</taxon>
        <taxon>Ixodidae</taxon>
        <taxon>Haemaphysalinae</taxon>
        <taxon>Haemaphysalis</taxon>
    </lineage>
</organism>
<keyword evidence="4" id="KW-1185">Reference proteome</keyword>
<evidence type="ECO:0000259" key="2">
    <source>
        <dbReference type="PROSITE" id="PS51004"/>
    </source>
</evidence>
<dbReference type="GO" id="GO:0017154">
    <property type="term" value="F:semaphorin receptor activity"/>
    <property type="evidence" value="ECO:0007669"/>
    <property type="project" value="InterPro"/>
</dbReference>
<sequence>MPSTGYDIRPTKATFVAGGAVDVEVFQATEGPVQNVVVLNYSNAQDPIIVGGRNALYVLSSANFSLEAMESTGPENDSVACPPYPLDCDHSREETDNDNRVLLQMASNPIVLACGTTSQGMCAVHQPLRQLRVNKPMDKRLHVNYVASKESTVAFFGTGEYQAICSVLTKADTFALHEHTDSTASFVNVYKDFKTSYLIRYVYGFSYNGFAYFVTVQNKGAALDLFETRLVRVCEGDVSFLTYMEVPIECPKDAGMRFTIATSASFGPPSNWAGSGLGSGSKMLAVAFGSPVDGRRDKNDPNLGSVVCFFDMATVERAFRETVVNCNEGKDGAKLSRLFHGSHADLKCTGYCKYPAHRLLISRPDSPSLSLCLSLSLLLSSSLSLSLCISLFCSTLCLLLERVH</sequence>
<dbReference type="PANTHER" id="PTHR22625">
    <property type="entry name" value="PLEXIN"/>
    <property type="match status" value="1"/>
</dbReference>
<dbReference type="OMA" id="KGDVEYH"/>
<dbReference type="SUPFAM" id="SSF101912">
    <property type="entry name" value="Sema domain"/>
    <property type="match status" value="1"/>
</dbReference>
<comment type="caution">
    <text evidence="1">Lacks conserved residue(s) required for the propagation of feature annotation.</text>
</comment>
<dbReference type="VEuPathDB" id="VectorBase:HLOH_049054"/>
<gene>
    <name evidence="3" type="ORF">HPB48_000355</name>
</gene>
<proteinExistence type="predicted"/>
<reference evidence="3 4" key="1">
    <citation type="journal article" date="2020" name="Cell">
        <title>Large-Scale Comparative Analyses of Tick Genomes Elucidate Their Genetic Diversity and Vector Capacities.</title>
        <authorList>
            <consortium name="Tick Genome and Microbiome Consortium (TIGMIC)"/>
            <person name="Jia N."/>
            <person name="Wang J."/>
            <person name="Shi W."/>
            <person name="Du L."/>
            <person name="Sun Y."/>
            <person name="Zhan W."/>
            <person name="Jiang J.F."/>
            <person name="Wang Q."/>
            <person name="Zhang B."/>
            <person name="Ji P."/>
            <person name="Bell-Sakyi L."/>
            <person name="Cui X.M."/>
            <person name="Yuan T.T."/>
            <person name="Jiang B.G."/>
            <person name="Yang W.F."/>
            <person name="Lam T.T."/>
            <person name="Chang Q.C."/>
            <person name="Ding S.J."/>
            <person name="Wang X.J."/>
            <person name="Zhu J.G."/>
            <person name="Ruan X.D."/>
            <person name="Zhao L."/>
            <person name="Wei J.T."/>
            <person name="Ye R.Z."/>
            <person name="Que T.C."/>
            <person name="Du C.H."/>
            <person name="Zhou Y.H."/>
            <person name="Cheng J.X."/>
            <person name="Dai P.F."/>
            <person name="Guo W.B."/>
            <person name="Han X.H."/>
            <person name="Huang E.J."/>
            <person name="Li L.F."/>
            <person name="Wei W."/>
            <person name="Gao Y.C."/>
            <person name="Liu J.Z."/>
            <person name="Shao H.Z."/>
            <person name="Wang X."/>
            <person name="Wang C.C."/>
            <person name="Yang T.C."/>
            <person name="Huo Q.B."/>
            <person name="Li W."/>
            <person name="Chen H.Y."/>
            <person name="Chen S.E."/>
            <person name="Zhou L.G."/>
            <person name="Ni X.B."/>
            <person name="Tian J.H."/>
            <person name="Sheng Y."/>
            <person name="Liu T."/>
            <person name="Pan Y.S."/>
            <person name="Xia L.Y."/>
            <person name="Li J."/>
            <person name="Zhao F."/>
            <person name="Cao W.C."/>
        </authorList>
    </citation>
    <scope>NUCLEOTIDE SEQUENCE [LARGE SCALE GENOMIC DNA]</scope>
    <source>
        <strain evidence="3">HaeL-2018</strain>
    </source>
</reference>
<dbReference type="InterPro" id="IPR036352">
    <property type="entry name" value="Semap_dom_sf"/>
</dbReference>
<name>A0A9J6H3S2_HAELO</name>
<dbReference type="InterPro" id="IPR001627">
    <property type="entry name" value="Semap_dom"/>
</dbReference>
<dbReference type="SMART" id="SM00630">
    <property type="entry name" value="Sema"/>
    <property type="match status" value="1"/>
</dbReference>
<dbReference type="EMBL" id="JABSTR010000011">
    <property type="protein sequence ID" value="KAH9381672.1"/>
    <property type="molecule type" value="Genomic_DNA"/>
</dbReference>
<comment type="caution">
    <text evidence="3">The sequence shown here is derived from an EMBL/GenBank/DDBJ whole genome shotgun (WGS) entry which is preliminary data.</text>
</comment>
<accession>A0A9J6H3S2</accession>
<evidence type="ECO:0000313" key="3">
    <source>
        <dbReference type="EMBL" id="KAH9381672.1"/>
    </source>
</evidence>